<gene>
    <name evidence="1" type="ORF">CI1B_31050</name>
</gene>
<sequence>MAVITGRRHAEAEFEAAIETKRVSLQAVQGEPNPKRCQKDRKPEGKLGAITGYELADFANNMPMST</sequence>
<dbReference type="Proteomes" id="UP000328092">
    <property type="component" value="Unassembled WGS sequence"/>
</dbReference>
<protein>
    <submittedName>
        <fullName evidence="1">Uncharacterized protein</fullName>
    </submittedName>
</protein>
<evidence type="ECO:0000313" key="2">
    <source>
        <dbReference type="Proteomes" id="UP000328092"/>
    </source>
</evidence>
<reference evidence="1" key="1">
    <citation type="submission" date="2019-02" db="EMBL/GenBank/DDBJ databases">
        <authorList>
            <person name="Pothier F.J."/>
        </authorList>
    </citation>
    <scope>NUCLEOTIDE SEQUENCE</scope>
    <source>
        <strain evidence="1">CI-1B</strain>
    </source>
</reference>
<accession>A0A508T8B8</accession>
<keyword evidence="2" id="KW-1185">Reference proteome</keyword>
<organism evidence="1 2">
    <name type="scientific">Bradyrhizobium ivorense</name>
    <dbReference type="NCBI Taxonomy" id="2511166"/>
    <lineage>
        <taxon>Bacteria</taxon>
        <taxon>Pseudomonadati</taxon>
        <taxon>Pseudomonadota</taxon>
        <taxon>Alphaproteobacteria</taxon>
        <taxon>Hyphomicrobiales</taxon>
        <taxon>Nitrobacteraceae</taxon>
        <taxon>Bradyrhizobium</taxon>
    </lineage>
</organism>
<evidence type="ECO:0000313" key="1">
    <source>
        <dbReference type="EMBL" id="VIO70451.1"/>
    </source>
</evidence>
<name>A0A508T8B8_9BRAD</name>
<dbReference type="RefSeq" id="WP_139860176.1">
    <property type="nucleotide sequence ID" value="NZ_CAADFC020000011.1"/>
</dbReference>
<dbReference type="EMBL" id="CAADFC020000011">
    <property type="protein sequence ID" value="VIO70451.1"/>
    <property type="molecule type" value="Genomic_DNA"/>
</dbReference>
<proteinExistence type="predicted"/>
<comment type="caution">
    <text evidence="1">The sequence shown here is derived from an EMBL/GenBank/DDBJ whole genome shotgun (WGS) entry which is preliminary data.</text>
</comment>
<dbReference type="AlphaFoldDB" id="A0A508T8B8"/>